<dbReference type="GO" id="GO:0005886">
    <property type="term" value="C:plasma membrane"/>
    <property type="evidence" value="ECO:0007669"/>
    <property type="project" value="TreeGrafter"/>
</dbReference>
<evidence type="ECO:0000256" key="9">
    <source>
        <dbReference type="SAM" id="Coils"/>
    </source>
</evidence>
<dbReference type="PANTHER" id="PTHR32309">
    <property type="entry name" value="TYROSINE-PROTEIN KINASE"/>
    <property type="match status" value="1"/>
</dbReference>
<dbReference type="Proteomes" id="UP000050501">
    <property type="component" value="Unassembled WGS sequence"/>
</dbReference>
<protein>
    <recommendedName>
        <fullName evidence="2">non-specific protein-tyrosine kinase</fullName>
        <ecNumber evidence="2">2.7.10.2</ecNumber>
    </recommendedName>
</protein>
<dbReference type="GO" id="GO:0042802">
    <property type="term" value="F:identical protein binding"/>
    <property type="evidence" value="ECO:0007669"/>
    <property type="project" value="UniProtKB-ARBA"/>
</dbReference>
<evidence type="ECO:0000313" key="12">
    <source>
        <dbReference type="EMBL" id="KPL83460.1"/>
    </source>
</evidence>
<reference evidence="12 13" key="1">
    <citation type="submission" date="2015-07" db="EMBL/GenBank/DDBJ databases">
        <title>Genome sequence of Levilinea saccharolytica DSM 16555.</title>
        <authorList>
            <person name="Hemp J."/>
            <person name="Ward L.M."/>
            <person name="Pace L.A."/>
            <person name="Fischer W.W."/>
        </authorList>
    </citation>
    <scope>NUCLEOTIDE SEQUENCE [LARGE SCALE GENOMIC DNA]</scope>
    <source>
        <strain evidence="12 13">KIBI-1</strain>
    </source>
</reference>
<keyword evidence="9" id="KW-0175">Coiled coil</keyword>
<evidence type="ECO:0000256" key="5">
    <source>
        <dbReference type="ARBA" id="ARBA00022777"/>
    </source>
</evidence>
<dbReference type="NCBIfam" id="TIGR01007">
    <property type="entry name" value="eps_fam"/>
    <property type="match status" value="1"/>
</dbReference>
<comment type="caution">
    <text evidence="12">The sequence shown here is derived from an EMBL/GenBank/DDBJ whole genome shotgun (WGS) entry which is preliminary data.</text>
</comment>
<dbReference type="PANTHER" id="PTHR32309:SF13">
    <property type="entry name" value="FERRIC ENTEROBACTIN TRANSPORT PROTEIN FEPE"/>
    <property type="match status" value="1"/>
</dbReference>
<dbReference type="InterPro" id="IPR033756">
    <property type="entry name" value="YlxH/NBP35"/>
</dbReference>
<keyword evidence="13" id="KW-1185">Reference proteome</keyword>
<dbReference type="EMBL" id="LGCM01000031">
    <property type="protein sequence ID" value="KPL83460.1"/>
    <property type="molecule type" value="Genomic_DNA"/>
</dbReference>
<keyword evidence="7" id="KW-0829">Tyrosine-protein kinase</keyword>
<keyword evidence="11" id="KW-0812">Transmembrane</keyword>
<keyword evidence="11" id="KW-0472">Membrane</keyword>
<accession>A0A0P6XW21</accession>
<dbReference type="EC" id="2.7.10.2" evidence="2"/>
<name>A0A0P6XW21_9CHLR</name>
<dbReference type="GO" id="GO:0004715">
    <property type="term" value="F:non-membrane spanning protein tyrosine kinase activity"/>
    <property type="evidence" value="ECO:0007669"/>
    <property type="project" value="UniProtKB-EC"/>
</dbReference>
<feature type="transmembrane region" description="Helical" evidence="11">
    <location>
        <begin position="12"/>
        <end position="31"/>
    </location>
</feature>
<keyword evidence="6" id="KW-0067">ATP-binding</keyword>
<dbReference type="FunFam" id="3.40.50.300:FF:000527">
    <property type="entry name" value="Tyrosine-protein kinase etk"/>
    <property type="match status" value="1"/>
</dbReference>
<organism evidence="12 13">
    <name type="scientific">Levilinea saccharolytica</name>
    <dbReference type="NCBI Taxonomy" id="229921"/>
    <lineage>
        <taxon>Bacteria</taxon>
        <taxon>Bacillati</taxon>
        <taxon>Chloroflexota</taxon>
        <taxon>Anaerolineae</taxon>
        <taxon>Anaerolineales</taxon>
        <taxon>Anaerolineaceae</taxon>
        <taxon>Levilinea</taxon>
    </lineage>
</organism>
<feature type="coiled-coil region" evidence="9">
    <location>
        <begin position="139"/>
        <end position="239"/>
    </location>
</feature>
<dbReference type="InterPro" id="IPR050445">
    <property type="entry name" value="Bact_polysacc_biosynth/exp"/>
</dbReference>
<comment type="similarity">
    <text evidence="1">Belongs to the CpsD/CapB family.</text>
</comment>
<evidence type="ECO:0000256" key="8">
    <source>
        <dbReference type="ARBA" id="ARBA00051245"/>
    </source>
</evidence>
<dbReference type="PATRIC" id="fig|229921.5.peg.1026"/>
<dbReference type="InterPro" id="IPR005702">
    <property type="entry name" value="Wzc-like_C"/>
</dbReference>
<comment type="catalytic activity">
    <reaction evidence="8">
        <text>L-tyrosyl-[protein] + ATP = O-phospho-L-tyrosyl-[protein] + ADP + H(+)</text>
        <dbReference type="Rhea" id="RHEA:10596"/>
        <dbReference type="Rhea" id="RHEA-COMP:10136"/>
        <dbReference type="Rhea" id="RHEA-COMP:20101"/>
        <dbReference type="ChEBI" id="CHEBI:15378"/>
        <dbReference type="ChEBI" id="CHEBI:30616"/>
        <dbReference type="ChEBI" id="CHEBI:46858"/>
        <dbReference type="ChEBI" id="CHEBI:61978"/>
        <dbReference type="ChEBI" id="CHEBI:456216"/>
        <dbReference type="EC" id="2.7.10.2"/>
    </reaction>
</comment>
<dbReference type="CDD" id="cd05387">
    <property type="entry name" value="BY-kinase"/>
    <property type="match status" value="1"/>
</dbReference>
<evidence type="ECO:0000256" key="1">
    <source>
        <dbReference type="ARBA" id="ARBA00007316"/>
    </source>
</evidence>
<dbReference type="SUPFAM" id="SSF52540">
    <property type="entry name" value="P-loop containing nucleoside triphosphate hydrolases"/>
    <property type="match status" value="1"/>
</dbReference>
<evidence type="ECO:0000256" key="4">
    <source>
        <dbReference type="ARBA" id="ARBA00022741"/>
    </source>
</evidence>
<gene>
    <name evidence="12" type="ORF">ADN01_08110</name>
</gene>
<evidence type="ECO:0000256" key="6">
    <source>
        <dbReference type="ARBA" id="ARBA00022840"/>
    </source>
</evidence>
<dbReference type="InterPro" id="IPR027417">
    <property type="entry name" value="P-loop_NTPase"/>
</dbReference>
<evidence type="ECO:0000256" key="11">
    <source>
        <dbReference type="SAM" id="Phobius"/>
    </source>
</evidence>
<evidence type="ECO:0000256" key="3">
    <source>
        <dbReference type="ARBA" id="ARBA00022679"/>
    </source>
</evidence>
<keyword evidence="4" id="KW-0547">Nucleotide-binding</keyword>
<dbReference type="Gene3D" id="3.40.50.300">
    <property type="entry name" value="P-loop containing nucleotide triphosphate hydrolases"/>
    <property type="match status" value="1"/>
</dbReference>
<evidence type="ECO:0000313" key="13">
    <source>
        <dbReference type="Proteomes" id="UP000050501"/>
    </source>
</evidence>
<dbReference type="AlphaFoldDB" id="A0A0P6XW21"/>
<keyword evidence="3" id="KW-0808">Transferase</keyword>
<evidence type="ECO:0000256" key="10">
    <source>
        <dbReference type="SAM" id="MobiDB-lite"/>
    </source>
</evidence>
<dbReference type="GO" id="GO:0005524">
    <property type="term" value="F:ATP binding"/>
    <property type="evidence" value="ECO:0007669"/>
    <property type="project" value="UniProtKB-KW"/>
</dbReference>
<feature type="transmembrane region" description="Helical" evidence="11">
    <location>
        <begin position="311"/>
        <end position="332"/>
    </location>
</feature>
<evidence type="ECO:0000256" key="7">
    <source>
        <dbReference type="ARBA" id="ARBA00023137"/>
    </source>
</evidence>
<keyword evidence="11" id="KW-1133">Transmembrane helix</keyword>
<proteinExistence type="inferred from homology"/>
<dbReference type="STRING" id="229921.ADN01_08110"/>
<evidence type="ECO:0000256" key="2">
    <source>
        <dbReference type="ARBA" id="ARBA00011903"/>
    </source>
</evidence>
<dbReference type="Pfam" id="PF10609">
    <property type="entry name" value="ParA"/>
    <property type="match status" value="1"/>
</dbReference>
<keyword evidence="5" id="KW-0418">Kinase</keyword>
<feature type="region of interest" description="Disordered" evidence="10">
    <location>
        <begin position="595"/>
        <end position="626"/>
    </location>
</feature>
<sequence length="626" mass="69296">MELKQYLQLFLRWFWLLLLGVLLGGVGGYIGSTYQTPMYQSATKFLVSRAPDQRVSDVGYISDQQLALTYIQLLTTQPVLDAASAKVGYKVDGSQITGQLVRDTLLIQVTVEDSDANRAALIANSLISVLIDQNEIIQASRFAASEESLQAQLKQMEQQIAALQIEISLVSEQTQKDQQKEVNAQIKSLQESILGVQKEISAVSPSGQTTPTPEQMNLIKEKELRLERLQSTLDFYQQIYLNLLNGEISTSNSQAVDLEQKRSTLTQYQQIYSNLLNSYESVRLARLRNTPNVVQVEQAEPAKRPIRPRPLTNAALGCTVGLLIAAGIIFLIEYLDNTIKSPEEIAQLFEAPVIGYIPEVKSSRSREALMSADEPRSPFAESLRSLRTNLEFSSVDKPLRVLLVTSGGPGEGKTTLAANLGMVMAQAGKRVIVVDADLRRPKLHKFLGVNNRVGLSDIFLNHRTIQAITRPWRDSDMGVITSGSLPPNPAELLASDKMRQFIEGLKEQCDIAIIDSPPILVADAAVLASRVDGVLVVMNPGKTDRNSGSATFEQLRRVNARVLGVIFNRIPANRAEYYGGYHHYSQYYSYYAASDGSTPPQSGRKRKETGEMINFVSDESSDRPRS</sequence>